<protein>
    <submittedName>
        <fullName evidence="3">DUF262 domain-containing protein</fullName>
    </submittedName>
</protein>
<evidence type="ECO:0000313" key="3">
    <source>
        <dbReference type="EMBL" id="RYU83820.1"/>
    </source>
</evidence>
<dbReference type="RefSeq" id="WP_129919533.1">
    <property type="nucleotide sequence ID" value="NZ_SEWE01000003.1"/>
</dbReference>
<gene>
    <name evidence="3" type="ORF">EWM57_02445</name>
</gene>
<dbReference type="PANTHER" id="PTHR35149:SF1">
    <property type="entry name" value="DUF5655 DOMAIN-CONTAINING PROTEIN"/>
    <property type="match status" value="1"/>
</dbReference>
<organism evidence="3 4">
    <name type="scientific">Hymenobacter persicinus</name>
    <dbReference type="NCBI Taxonomy" id="2025506"/>
    <lineage>
        <taxon>Bacteria</taxon>
        <taxon>Pseudomonadati</taxon>
        <taxon>Bacteroidota</taxon>
        <taxon>Cytophagia</taxon>
        <taxon>Cytophagales</taxon>
        <taxon>Hymenobacteraceae</taxon>
        <taxon>Hymenobacter</taxon>
    </lineage>
</organism>
<evidence type="ECO:0000313" key="4">
    <source>
        <dbReference type="Proteomes" id="UP000294155"/>
    </source>
</evidence>
<dbReference type="OrthoDB" id="9798761at2"/>
<dbReference type="InterPro" id="IPR004919">
    <property type="entry name" value="GmrSD_N"/>
</dbReference>
<dbReference type="Pfam" id="PF07510">
    <property type="entry name" value="GmrSD_C"/>
    <property type="match status" value="1"/>
</dbReference>
<keyword evidence="4" id="KW-1185">Reference proteome</keyword>
<proteinExistence type="predicted"/>
<dbReference type="EMBL" id="SEWE01000003">
    <property type="protein sequence ID" value="RYU83820.1"/>
    <property type="molecule type" value="Genomic_DNA"/>
</dbReference>
<sequence>MKSASIPEEYSIRDLFGSGHYVIPLYQRNYAWTEQEVLQLIQDVADYALNKPDTRYRIGTLIAYERESEQGIVRETIDGQQRLTTLNILLCALKREYADKLSKQQLDQLTTRFQLNLQYDSRPSSTETLRVLFQEGSLRFSSDKTYNTEIRQAYEVAIRSLRHLPAEKGISVSQFFGYLLDNVSILFVTVPPDTDLNHYFEIMNSRGEQLEKHEVLKAQLLNVLREDNQASHCFNRIWEACSYMERYVQYGFEPNVRNVLFGEDWSLLRAKDFADVAEKLHNGQVPGSHLDEYDLDTILSERTPALQNSAAKSDSDDASRFTAVINFPNFLLHILRIQVADEARRTNEAVDVQSQVRLDDKDLLNAFNAQLNKAPDQQKFVRDFAYNLLRGRNLLDTFVLKREYDNTGDGWSLKAMKKSSSASAYYTGTFGDDETGLNREVLMLLAMFHVSNPTQIYKHWLSGALNYLFAQERVTAQQYRNYLQRLANGFLFNRYLTDAKQDYYEMIFTPYGLNRQPTLNEELLHQGTGVENFVFNYLDFLLWKRDQKQVFEFTFRSSVEHYFPQHPVGAEELDGRYLHHFGNLCLISSAKNSLLRNHLPWAKRQHYNHVKSDSLKQRLMMDLTTENSDWNVEAIKAHGQAMKDLLLAQRPGEGISLAVLTTLL</sequence>
<accession>A0A4Q5LH98</accession>
<evidence type="ECO:0000259" key="2">
    <source>
        <dbReference type="Pfam" id="PF07510"/>
    </source>
</evidence>
<dbReference type="PANTHER" id="PTHR35149">
    <property type="entry name" value="SLL5132 PROTEIN"/>
    <property type="match status" value="1"/>
</dbReference>
<dbReference type="Proteomes" id="UP000294155">
    <property type="component" value="Unassembled WGS sequence"/>
</dbReference>
<feature type="domain" description="GmrSD restriction endonucleases C-terminal" evidence="2">
    <location>
        <begin position="542"/>
        <end position="643"/>
    </location>
</feature>
<reference evidence="3 4" key="1">
    <citation type="submission" date="2019-02" db="EMBL/GenBank/DDBJ databases">
        <title>Bacterial novel species isolated from soil.</title>
        <authorList>
            <person name="Jung H.-Y."/>
        </authorList>
    </citation>
    <scope>NUCLEOTIDE SEQUENCE [LARGE SCALE GENOMIC DNA]</scope>
    <source>
        <strain evidence="3 4">1-3-3-3</strain>
    </source>
</reference>
<feature type="domain" description="GmrSD restriction endonucleases N-terminal" evidence="1">
    <location>
        <begin position="12"/>
        <end position="220"/>
    </location>
</feature>
<name>A0A4Q5LH98_9BACT</name>
<comment type="caution">
    <text evidence="3">The sequence shown here is derived from an EMBL/GenBank/DDBJ whole genome shotgun (WGS) entry which is preliminary data.</text>
</comment>
<dbReference type="Pfam" id="PF03235">
    <property type="entry name" value="GmrSD_N"/>
    <property type="match status" value="1"/>
</dbReference>
<dbReference type="AlphaFoldDB" id="A0A4Q5LH98"/>
<evidence type="ECO:0000259" key="1">
    <source>
        <dbReference type="Pfam" id="PF03235"/>
    </source>
</evidence>
<dbReference type="InterPro" id="IPR011089">
    <property type="entry name" value="GmrSD_C"/>
</dbReference>